<dbReference type="EMBL" id="BARS01017168">
    <property type="protein sequence ID" value="GAF94969.1"/>
    <property type="molecule type" value="Genomic_DNA"/>
</dbReference>
<dbReference type="AlphaFoldDB" id="X0TP46"/>
<proteinExistence type="predicted"/>
<comment type="caution">
    <text evidence="1">The sequence shown here is derived from an EMBL/GenBank/DDBJ whole genome shotgun (WGS) entry which is preliminary data.</text>
</comment>
<organism evidence="1">
    <name type="scientific">marine sediment metagenome</name>
    <dbReference type="NCBI Taxonomy" id="412755"/>
    <lineage>
        <taxon>unclassified sequences</taxon>
        <taxon>metagenomes</taxon>
        <taxon>ecological metagenomes</taxon>
    </lineage>
</organism>
<sequence>MSDAGDIITAILADVTAAVDGVETSEESVAFETVLKEKLPFVSVIEASYEVDESLEWGQENRIWTFTGTVAQLGGTRETMQAKLDAIRDQVLTDRTLGSTVDTAIFAGTVPASHPDATRIMGAFGVRAEKVV</sequence>
<accession>X0TP46</accession>
<name>X0TP46_9ZZZZ</name>
<gene>
    <name evidence="1" type="ORF">S01H1_28120</name>
</gene>
<reference evidence="1" key="1">
    <citation type="journal article" date="2014" name="Front. Microbiol.">
        <title>High frequency of phylogenetically diverse reductive dehalogenase-homologous genes in deep subseafloor sedimentary metagenomes.</title>
        <authorList>
            <person name="Kawai M."/>
            <person name="Futagami T."/>
            <person name="Toyoda A."/>
            <person name="Takaki Y."/>
            <person name="Nishi S."/>
            <person name="Hori S."/>
            <person name="Arai W."/>
            <person name="Tsubouchi T."/>
            <person name="Morono Y."/>
            <person name="Uchiyama I."/>
            <person name="Ito T."/>
            <person name="Fujiyama A."/>
            <person name="Inagaki F."/>
            <person name="Takami H."/>
        </authorList>
    </citation>
    <scope>NUCLEOTIDE SEQUENCE</scope>
    <source>
        <strain evidence="1">Expedition CK06-06</strain>
    </source>
</reference>
<protein>
    <submittedName>
        <fullName evidence="1">Uncharacterized protein</fullName>
    </submittedName>
</protein>
<evidence type="ECO:0000313" key="1">
    <source>
        <dbReference type="EMBL" id="GAF94969.1"/>
    </source>
</evidence>